<evidence type="ECO:0000313" key="1">
    <source>
        <dbReference type="EMBL" id="GBP87029.1"/>
    </source>
</evidence>
<organism evidence="1 2">
    <name type="scientific">Eumeta variegata</name>
    <name type="common">Bagworm moth</name>
    <name type="synonym">Eumeta japonica</name>
    <dbReference type="NCBI Taxonomy" id="151549"/>
    <lineage>
        <taxon>Eukaryota</taxon>
        <taxon>Metazoa</taxon>
        <taxon>Ecdysozoa</taxon>
        <taxon>Arthropoda</taxon>
        <taxon>Hexapoda</taxon>
        <taxon>Insecta</taxon>
        <taxon>Pterygota</taxon>
        <taxon>Neoptera</taxon>
        <taxon>Endopterygota</taxon>
        <taxon>Lepidoptera</taxon>
        <taxon>Glossata</taxon>
        <taxon>Ditrysia</taxon>
        <taxon>Tineoidea</taxon>
        <taxon>Psychidae</taxon>
        <taxon>Oiketicinae</taxon>
        <taxon>Eumeta</taxon>
    </lineage>
</organism>
<keyword evidence="2" id="KW-1185">Reference proteome</keyword>
<keyword evidence="1" id="KW-0548">Nucleotidyltransferase</keyword>
<dbReference type="EMBL" id="BGZK01001832">
    <property type="protein sequence ID" value="GBP87029.1"/>
    <property type="molecule type" value="Genomic_DNA"/>
</dbReference>
<reference evidence="1 2" key="1">
    <citation type="journal article" date="2019" name="Commun. Biol.">
        <title>The bagworm genome reveals a unique fibroin gene that provides high tensile strength.</title>
        <authorList>
            <person name="Kono N."/>
            <person name="Nakamura H."/>
            <person name="Ohtoshi R."/>
            <person name="Tomita M."/>
            <person name="Numata K."/>
            <person name="Arakawa K."/>
        </authorList>
    </citation>
    <scope>NUCLEOTIDE SEQUENCE [LARGE SCALE GENOMIC DNA]</scope>
</reference>
<keyword evidence="1" id="KW-0808">Transferase</keyword>
<dbReference type="OrthoDB" id="2438421at2759"/>
<evidence type="ECO:0000313" key="2">
    <source>
        <dbReference type="Proteomes" id="UP000299102"/>
    </source>
</evidence>
<dbReference type="AlphaFoldDB" id="A0A4C1ZJE7"/>
<accession>A0A4C1ZJE7</accession>
<protein>
    <submittedName>
        <fullName evidence="1">RNA-directed DNA polymerase from mobile element jockey</fullName>
    </submittedName>
</protein>
<proteinExistence type="predicted"/>
<dbReference type="Proteomes" id="UP000299102">
    <property type="component" value="Unassembled WGS sequence"/>
</dbReference>
<dbReference type="GO" id="GO:0003964">
    <property type="term" value="F:RNA-directed DNA polymerase activity"/>
    <property type="evidence" value="ECO:0007669"/>
    <property type="project" value="UniProtKB-KW"/>
</dbReference>
<keyword evidence="1" id="KW-0695">RNA-directed DNA polymerase</keyword>
<sequence>MTVSTSGSEDEAVNEDFDFWSHHKQLAVGQKQKRSSKADEVSIYLANPVCALKSNPLEEWEDLKTVFPALYKRARIYLNIVDSSLAIDDSEKIKCLVDSLEIQCSHTIPSNDNHHITRIKEEVRHKTSLEPPDDLSRVSLDEVQKLVKNLKGKKTPSLDGISNKAIKCCPLTLLSLLVAIFNKCLKNCYFPLVWKEAEVIGIHKPGKLRDLPDSYRPISLLSGLGKIMKKFLNLAAKSDRQRPYYKCTICVSSKPLLPSTSPPLS</sequence>
<gene>
    <name evidence="1" type="primary">pol</name>
    <name evidence="1" type="ORF">EVAR_65504_1</name>
</gene>
<name>A0A4C1ZJE7_EUMVA</name>
<dbReference type="PANTHER" id="PTHR19446">
    <property type="entry name" value="REVERSE TRANSCRIPTASES"/>
    <property type="match status" value="1"/>
</dbReference>
<comment type="caution">
    <text evidence="1">The sequence shown here is derived from an EMBL/GenBank/DDBJ whole genome shotgun (WGS) entry which is preliminary data.</text>
</comment>